<dbReference type="NCBIfam" id="NF033551">
    <property type="entry name" value="transpos_IS1182"/>
    <property type="match status" value="1"/>
</dbReference>
<dbReference type="PANTHER" id="PTHR33408">
    <property type="entry name" value="TRANSPOSASE"/>
    <property type="match status" value="1"/>
</dbReference>
<protein>
    <submittedName>
        <fullName evidence="3">IS1182 family transposase</fullName>
    </submittedName>
</protein>
<dbReference type="Pfam" id="PF13751">
    <property type="entry name" value="DDE_Tnp_1_6"/>
    <property type="match status" value="1"/>
</dbReference>
<feature type="domain" description="Transposase InsH N-terminal" evidence="1">
    <location>
        <begin position="64"/>
        <end position="142"/>
    </location>
</feature>
<gene>
    <name evidence="3" type="ORF">IV454_16055</name>
</gene>
<dbReference type="Proteomes" id="UP000662888">
    <property type="component" value="Chromosome"/>
</dbReference>
<evidence type="ECO:0000259" key="1">
    <source>
        <dbReference type="Pfam" id="PF05598"/>
    </source>
</evidence>
<name>A0AA49ABE2_9BURK</name>
<evidence type="ECO:0000313" key="3">
    <source>
        <dbReference type="EMBL" id="QPI52862.1"/>
    </source>
</evidence>
<dbReference type="PANTHER" id="PTHR33408:SF4">
    <property type="entry name" value="TRANSPOSASE DDE DOMAIN-CONTAINING PROTEIN"/>
    <property type="match status" value="1"/>
</dbReference>
<dbReference type="InterPro" id="IPR025668">
    <property type="entry name" value="Tnp_DDE_dom"/>
</dbReference>
<dbReference type="InterPro" id="IPR047629">
    <property type="entry name" value="IS1182_transpos"/>
</dbReference>
<evidence type="ECO:0000259" key="2">
    <source>
        <dbReference type="Pfam" id="PF13751"/>
    </source>
</evidence>
<proteinExistence type="predicted"/>
<evidence type="ECO:0000313" key="4">
    <source>
        <dbReference type="Proteomes" id="UP000662888"/>
    </source>
</evidence>
<dbReference type="EMBL" id="CP065053">
    <property type="protein sequence ID" value="QPI52862.1"/>
    <property type="molecule type" value="Genomic_DNA"/>
</dbReference>
<accession>A0AA49ABE2</accession>
<sequence>MSTAHKIAPDSPQFSLFDDLPGKEGRIVRTAVHSGRRFVTIDPRSIFIGTTRLEDHIKQAGQTSVFIVADLLDSQDFQAFEARYAATGRAPYSPRLMLGLILYGIMQGIHSLRDLQRLARMDLGCMWVAGGISPAHGIIGRFIVLHAESLTKDFFESLTAQILKATGSRSNRLAGDGTVIEAACSHYNLLKADALKERADAARRHLDANRADDCAKHEVQSLTECERIFEQRVQARKRSGRKTDTLALSAVEPEAIVQRQKRSRGTAPSYKPSVLANENRIVTAMALHPSSETKVIGAMLDQSARVTGSQPEELLLDAGYFDDSVIAATLERDVSLFCPEGQEPGVSKKSKVFHKSEFLYDAAEDTYRCPAGHTMLLLKVSGGTEKKRAFRSYGTSACGNCAVRSQCTKGAKRKIERHPEDEQRDALRQVMQQRQVRSLFSQRQAMVEPVFSHLRGRQNLNRFRRRGLRAVKREFALHVIAYNLARAVALLKRISPLFAALFGPLNAAIRLLCRHMSQLHAAIPAISTYRLISLGMRF</sequence>
<dbReference type="RefSeq" id="WP_206092247.1">
    <property type="nucleotide sequence ID" value="NZ_CP065053.1"/>
</dbReference>
<reference evidence="3 4" key="1">
    <citation type="submission" date="2020-11" db="EMBL/GenBank/DDBJ databases">
        <authorList>
            <person name="Sun Q."/>
        </authorList>
    </citation>
    <scope>NUCLEOTIDE SEQUENCE [LARGE SCALE GENOMIC DNA]</scope>
    <source>
        <strain evidence="3 4">P8398</strain>
    </source>
</reference>
<dbReference type="InterPro" id="IPR008490">
    <property type="entry name" value="Transposase_InsH_N"/>
</dbReference>
<organism evidence="3 4">
    <name type="scientific">Massilia antarctica</name>
    <dbReference type="NCBI Taxonomy" id="2765360"/>
    <lineage>
        <taxon>Bacteria</taxon>
        <taxon>Pseudomonadati</taxon>
        <taxon>Pseudomonadota</taxon>
        <taxon>Betaproteobacteria</taxon>
        <taxon>Burkholderiales</taxon>
        <taxon>Oxalobacteraceae</taxon>
        <taxon>Telluria group</taxon>
        <taxon>Massilia</taxon>
    </lineage>
</organism>
<dbReference type="Pfam" id="PF05598">
    <property type="entry name" value="DUF772"/>
    <property type="match status" value="1"/>
</dbReference>
<feature type="domain" description="Transposase DDE" evidence="2">
    <location>
        <begin position="369"/>
        <end position="486"/>
    </location>
</feature>
<keyword evidence="4" id="KW-1185">Reference proteome</keyword>